<evidence type="ECO:0000259" key="3">
    <source>
        <dbReference type="Pfam" id="PF08541"/>
    </source>
</evidence>
<protein>
    <submittedName>
        <fullName evidence="4">3-oxoacyl-[acyl-carrier-protein] synthase III C-terminal domain-containing protein</fullName>
    </submittedName>
</protein>
<dbReference type="EMBL" id="JAYXHS010000004">
    <property type="protein sequence ID" value="MEC5387819.1"/>
    <property type="molecule type" value="Genomic_DNA"/>
</dbReference>
<dbReference type="RefSeq" id="WP_327600793.1">
    <property type="nucleotide sequence ID" value="NZ_JAYXHS010000004.1"/>
</dbReference>
<gene>
    <name evidence="4" type="ORF">VVD49_18955</name>
</gene>
<keyword evidence="1" id="KW-0808">Transferase</keyword>
<dbReference type="Pfam" id="PF08541">
    <property type="entry name" value="ACP_syn_III_C"/>
    <property type="match status" value="1"/>
</dbReference>
<dbReference type="PANTHER" id="PTHR34069">
    <property type="entry name" value="3-OXOACYL-[ACYL-CARRIER-PROTEIN] SYNTHASE 3"/>
    <property type="match status" value="1"/>
</dbReference>
<organism evidence="4 5">
    <name type="scientific">Uliginosibacterium silvisoli</name>
    <dbReference type="NCBI Taxonomy" id="3114758"/>
    <lineage>
        <taxon>Bacteria</taxon>
        <taxon>Pseudomonadati</taxon>
        <taxon>Pseudomonadota</taxon>
        <taxon>Betaproteobacteria</taxon>
        <taxon>Rhodocyclales</taxon>
        <taxon>Zoogloeaceae</taxon>
        <taxon>Uliginosibacterium</taxon>
    </lineage>
</organism>
<evidence type="ECO:0000256" key="1">
    <source>
        <dbReference type="ARBA" id="ARBA00022679"/>
    </source>
</evidence>
<dbReference type="InterPro" id="IPR016039">
    <property type="entry name" value="Thiolase-like"/>
</dbReference>
<proteinExistence type="predicted"/>
<dbReference type="Proteomes" id="UP001331561">
    <property type="component" value="Unassembled WGS sequence"/>
</dbReference>
<dbReference type="InterPro" id="IPR013747">
    <property type="entry name" value="ACP_syn_III_C"/>
</dbReference>
<evidence type="ECO:0000256" key="2">
    <source>
        <dbReference type="ARBA" id="ARBA00023315"/>
    </source>
</evidence>
<comment type="caution">
    <text evidence="4">The sequence shown here is derived from an EMBL/GenBank/DDBJ whole genome shotgun (WGS) entry which is preliminary data.</text>
</comment>
<reference evidence="4 5" key="1">
    <citation type="submission" date="2024-01" db="EMBL/GenBank/DDBJ databases">
        <title>Uliginosibacterium soil sp. nov.</title>
        <authorList>
            <person name="Lv Y."/>
        </authorList>
    </citation>
    <scope>NUCLEOTIDE SEQUENCE [LARGE SCALE GENOMIC DNA]</scope>
    <source>
        <strain evidence="4 5">H3</strain>
    </source>
</reference>
<evidence type="ECO:0000313" key="4">
    <source>
        <dbReference type="EMBL" id="MEC5387819.1"/>
    </source>
</evidence>
<name>A0ABU6K7F2_9RHOO</name>
<dbReference type="SUPFAM" id="SSF53901">
    <property type="entry name" value="Thiolase-like"/>
    <property type="match status" value="1"/>
</dbReference>
<accession>A0ABU6K7F2</accession>
<sequence length="308" mass="33240">MLYLNEVFSHVAPKRRTVQDMAGELELTPQDVSVFRTVFGLREIAVVDEGGALELLDAVLARLVATTSIDLKQIKYIFHCHAAPCVCPSGAELLQPLKKKYGLEHATSIGLAQDQCATPLTALSLAEILLADEADDAKVLILTGEVGFTPKLRLISNTTIIGDASAACIVGKQGTRNAVLTVAQRKFEMADVQQAVGSIPVPATSYGDDLLQVVRDALDQASMRLDQLALIVIHNVNTISWKFFARNFPCPLELIYLDNIAKAGHCFTSDPFINYCDAVAAGRLKAGDHFMMVSVGTSSSFAAVILQH</sequence>
<keyword evidence="5" id="KW-1185">Reference proteome</keyword>
<dbReference type="Gene3D" id="3.40.47.10">
    <property type="match status" value="2"/>
</dbReference>
<keyword evidence="2" id="KW-0012">Acyltransferase</keyword>
<evidence type="ECO:0000313" key="5">
    <source>
        <dbReference type="Proteomes" id="UP001331561"/>
    </source>
</evidence>
<feature type="domain" description="Beta-ketoacyl-[acyl-carrier-protein] synthase III C-terminal" evidence="3">
    <location>
        <begin position="218"/>
        <end position="307"/>
    </location>
</feature>
<dbReference type="PANTHER" id="PTHR34069:SF2">
    <property type="entry name" value="BETA-KETOACYL-[ACYL-CARRIER-PROTEIN] SYNTHASE III"/>
    <property type="match status" value="1"/>
</dbReference>